<reference evidence="1 2" key="1">
    <citation type="submission" date="2015-11" db="EMBL/GenBank/DDBJ databases">
        <title>Genomic analysis of 38 Legionella species identifies large and diverse effector repertoires.</title>
        <authorList>
            <person name="Burstein D."/>
            <person name="Amaro F."/>
            <person name="Zusman T."/>
            <person name="Lifshitz Z."/>
            <person name="Cohen O."/>
            <person name="Gilbert J.A."/>
            <person name="Pupko T."/>
            <person name="Shuman H.A."/>
            <person name="Segal G."/>
        </authorList>
    </citation>
    <scope>NUCLEOTIDE SEQUENCE [LARGE SCALE GENOMIC DNA]</scope>
    <source>
        <strain evidence="1 2">ATCC 49751</strain>
    </source>
</reference>
<sequence length="82" mass="9337">MIEHGDRIADPPRYYSEPSSILADEEMTIEEQITALKNWRDDINLKLLAAAENMDGGRFVDVNLIAEIDNLLSFLEQKKTSI</sequence>
<accession>A0A0W0VJ33</accession>
<dbReference type="EMBL" id="LNYI01000046">
    <property type="protein sequence ID" value="KTD20091.1"/>
    <property type="molecule type" value="Genomic_DNA"/>
</dbReference>
<proteinExistence type="predicted"/>
<dbReference type="RefSeq" id="WP_028372969.1">
    <property type="nucleotide sequence ID" value="NZ_CAAAJD010000034.1"/>
</dbReference>
<dbReference type="OrthoDB" id="5639170at2"/>
<name>A0A0W0VJ33_9GAMM</name>
<dbReference type="AlphaFoldDB" id="A0A0W0VJ33"/>
<evidence type="ECO:0000313" key="1">
    <source>
        <dbReference type="EMBL" id="KTD20091.1"/>
    </source>
</evidence>
<dbReference type="PATRIC" id="fig|45067.4.peg.2121"/>
<dbReference type="STRING" id="45067.Llan_2020"/>
<evidence type="ECO:0000313" key="2">
    <source>
        <dbReference type="Proteomes" id="UP000054869"/>
    </source>
</evidence>
<dbReference type="Proteomes" id="UP000054869">
    <property type="component" value="Unassembled WGS sequence"/>
</dbReference>
<comment type="caution">
    <text evidence="1">The sequence shown here is derived from an EMBL/GenBank/DDBJ whole genome shotgun (WGS) entry which is preliminary data.</text>
</comment>
<organism evidence="1 2">
    <name type="scientific">Legionella lansingensis</name>
    <dbReference type="NCBI Taxonomy" id="45067"/>
    <lineage>
        <taxon>Bacteria</taxon>
        <taxon>Pseudomonadati</taxon>
        <taxon>Pseudomonadota</taxon>
        <taxon>Gammaproteobacteria</taxon>
        <taxon>Legionellales</taxon>
        <taxon>Legionellaceae</taxon>
        <taxon>Legionella</taxon>
    </lineage>
</organism>
<protein>
    <submittedName>
        <fullName evidence="1">Uncharacterized protein</fullName>
    </submittedName>
</protein>
<gene>
    <name evidence="1" type="ORF">Llan_2020</name>
</gene>
<keyword evidence="2" id="KW-1185">Reference proteome</keyword>